<accession>A0A183IWN5</accession>
<reference evidence="3" key="1">
    <citation type="submission" date="2016-06" db="UniProtKB">
        <authorList>
            <consortium name="WormBaseParasite"/>
        </authorList>
    </citation>
    <scope>IDENTIFICATION</scope>
</reference>
<dbReference type="Proteomes" id="UP000270296">
    <property type="component" value="Unassembled WGS sequence"/>
</dbReference>
<protein>
    <submittedName>
        <fullName evidence="1 3">Uncharacterized protein</fullName>
    </submittedName>
</protein>
<gene>
    <name evidence="1" type="ORF">SBAD_LOCUS8031</name>
</gene>
<dbReference type="EMBL" id="UZAM01011179">
    <property type="protein sequence ID" value="VDP15093.1"/>
    <property type="molecule type" value="Genomic_DNA"/>
</dbReference>
<evidence type="ECO:0000313" key="2">
    <source>
        <dbReference type="Proteomes" id="UP000270296"/>
    </source>
</evidence>
<name>A0A183IWN5_9BILA</name>
<reference evidence="1 2" key="2">
    <citation type="submission" date="2018-11" db="EMBL/GenBank/DDBJ databases">
        <authorList>
            <consortium name="Pathogen Informatics"/>
        </authorList>
    </citation>
    <scope>NUCLEOTIDE SEQUENCE [LARGE SCALE GENOMIC DNA]</scope>
</reference>
<sequence length="102" mass="11622">MHALSRSLTWGDVDGRKDERCHVSIGTDIETDRLTGVNLSRFELCSKKSSLGEDIQWKMKSASSRECCIIIARRRQSTRLKIGTDRTNRIKDGEKNIQSIKV</sequence>
<evidence type="ECO:0000313" key="1">
    <source>
        <dbReference type="EMBL" id="VDP15093.1"/>
    </source>
</evidence>
<dbReference type="AlphaFoldDB" id="A0A183IWN5"/>
<proteinExistence type="predicted"/>
<organism evidence="3">
    <name type="scientific">Soboliphyme baturini</name>
    <dbReference type="NCBI Taxonomy" id="241478"/>
    <lineage>
        <taxon>Eukaryota</taxon>
        <taxon>Metazoa</taxon>
        <taxon>Ecdysozoa</taxon>
        <taxon>Nematoda</taxon>
        <taxon>Enoplea</taxon>
        <taxon>Dorylaimia</taxon>
        <taxon>Dioctophymatida</taxon>
        <taxon>Dioctophymatoidea</taxon>
        <taxon>Soboliphymatidae</taxon>
        <taxon>Soboliphyme</taxon>
    </lineage>
</organism>
<dbReference type="WBParaSite" id="SBAD_0000833101-mRNA-1">
    <property type="protein sequence ID" value="SBAD_0000833101-mRNA-1"/>
    <property type="gene ID" value="SBAD_0000833101"/>
</dbReference>
<evidence type="ECO:0000313" key="3">
    <source>
        <dbReference type="WBParaSite" id="SBAD_0000833101-mRNA-1"/>
    </source>
</evidence>
<keyword evidence="2" id="KW-1185">Reference proteome</keyword>